<dbReference type="Gene3D" id="3.40.5.10">
    <property type="entry name" value="Ribosomal protein L9, N-terminal domain"/>
    <property type="match status" value="1"/>
</dbReference>
<sequence length="150" mass="16594">MSKVAVILRENVEKLGSAGDLVQVSRGFARNYLIPLKKGIEADSKNIALVEIQKKHARERAERHQRDMEELASRISSTELNIPVKVGSGQKLFGSVTAHDISEAFGRAGIVLDRKQIHLEIPLREIGTFEIEVRLGSGIKCTTKVHVVSE</sequence>
<dbReference type="GO" id="GO:0019843">
    <property type="term" value="F:rRNA binding"/>
    <property type="evidence" value="ECO:0007669"/>
    <property type="project" value="UniProtKB-UniRule"/>
</dbReference>
<dbReference type="InterPro" id="IPR009027">
    <property type="entry name" value="Ribosomal_bL9/RNase_H1_N"/>
</dbReference>
<comment type="similarity">
    <text evidence="1 7">Belongs to the bacterial ribosomal protein bL9 family.</text>
</comment>
<keyword evidence="4 7" id="KW-0689">Ribosomal protein</keyword>
<dbReference type="AlphaFoldDB" id="A0A094YHH9"/>
<evidence type="ECO:0000256" key="3">
    <source>
        <dbReference type="ARBA" id="ARBA00022884"/>
    </source>
</evidence>
<dbReference type="Proteomes" id="UP000029452">
    <property type="component" value="Unassembled WGS sequence"/>
</dbReference>
<dbReference type="GO" id="GO:0006412">
    <property type="term" value="P:translation"/>
    <property type="evidence" value="ECO:0007669"/>
    <property type="project" value="UniProtKB-UniRule"/>
</dbReference>
<evidence type="ECO:0000256" key="1">
    <source>
        <dbReference type="ARBA" id="ARBA00010605"/>
    </source>
</evidence>
<protein>
    <recommendedName>
        <fullName evidence="6 7">Large ribosomal subunit protein bL9</fullName>
    </recommendedName>
</protein>
<dbReference type="GO" id="GO:1990904">
    <property type="term" value="C:ribonucleoprotein complex"/>
    <property type="evidence" value="ECO:0007669"/>
    <property type="project" value="UniProtKB-KW"/>
</dbReference>
<evidence type="ECO:0000256" key="5">
    <source>
        <dbReference type="ARBA" id="ARBA00023274"/>
    </source>
</evidence>
<dbReference type="SUPFAM" id="SSF55653">
    <property type="entry name" value="Ribosomal protein L9 C-domain"/>
    <property type="match status" value="1"/>
</dbReference>
<dbReference type="GO" id="GO:0005840">
    <property type="term" value="C:ribosome"/>
    <property type="evidence" value="ECO:0007669"/>
    <property type="project" value="UniProtKB-KW"/>
</dbReference>
<dbReference type="OrthoDB" id="9788336at2"/>
<feature type="domain" description="Large ribosomal subunit protein bL9 C-terminal" evidence="10">
    <location>
        <begin position="67"/>
        <end position="148"/>
    </location>
</feature>
<evidence type="ECO:0000256" key="7">
    <source>
        <dbReference type="HAMAP-Rule" id="MF_00503"/>
    </source>
</evidence>
<evidence type="ECO:0000256" key="4">
    <source>
        <dbReference type="ARBA" id="ARBA00022980"/>
    </source>
</evidence>
<organism evidence="11 12">
    <name type="scientific">Leptospirillum ferriphilum</name>
    <dbReference type="NCBI Taxonomy" id="178606"/>
    <lineage>
        <taxon>Bacteria</taxon>
        <taxon>Pseudomonadati</taxon>
        <taxon>Nitrospirota</taxon>
        <taxon>Nitrospiria</taxon>
        <taxon>Nitrospirales</taxon>
        <taxon>Nitrospiraceae</taxon>
        <taxon>Leptospirillum</taxon>
    </lineage>
</organism>
<proteinExistence type="inferred from homology"/>
<evidence type="ECO:0000313" key="12">
    <source>
        <dbReference type="Proteomes" id="UP000029452"/>
    </source>
</evidence>
<dbReference type="HAMAP" id="MF_00503">
    <property type="entry name" value="Ribosomal_bL9"/>
    <property type="match status" value="1"/>
</dbReference>
<keyword evidence="2 7" id="KW-0699">rRNA-binding</keyword>
<dbReference type="NCBIfam" id="TIGR00158">
    <property type="entry name" value="L9"/>
    <property type="match status" value="1"/>
</dbReference>
<keyword evidence="8" id="KW-0175">Coiled coil</keyword>
<dbReference type="PATRIC" id="fig|178606.4.peg.2554"/>
<dbReference type="GO" id="GO:0003735">
    <property type="term" value="F:structural constituent of ribosome"/>
    <property type="evidence" value="ECO:0007669"/>
    <property type="project" value="InterPro"/>
</dbReference>
<dbReference type="EMBL" id="JPGK01000013">
    <property type="protein sequence ID" value="KGA92651.1"/>
    <property type="molecule type" value="Genomic_DNA"/>
</dbReference>
<accession>A0A094YHH9</accession>
<dbReference type="InterPro" id="IPR000244">
    <property type="entry name" value="Ribosomal_bL9"/>
</dbReference>
<gene>
    <name evidence="7" type="primary">rplI</name>
    <name evidence="11" type="ORF">LptCag_2692</name>
</gene>
<keyword evidence="5 7" id="KW-0687">Ribonucleoprotein</keyword>
<evidence type="ECO:0000313" key="11">
    <source>
        <dbReference type="EMBL" id="KGA92651.1"/>
    </source>
</evidence>
<dbReference type="SUPFAM" id="SSF55658">
    <property type="entry name" value="L9 N-domain-like"/>
    <property type="match status" value="1"/>
</dbReference>
<feature type="domain" description="Ribosomal protein L9" evidence="9">
    <location>
        <begin position="5"/>
        <end position="48"/>
    </location>
</feature>
<keyword evidence="3 7" id="KW-0694">RNA-binding</keyword>
<reference evidence="11 12" key="1">
    <citation type="submission" date="2014-06" db="EMBL/GenBank/DDBJ databases">
        <title>Draft genome sequence of iron oxidizing acidophile Leptospirillum ferriphilum DSM14647.</title>
        <authorList>
            <person name="Cardenas J.P."/>
            <person name="Lazcano M."/>
            <person name="Ossandon F.J."/>
            <person name="Corbett M."/>
            <person name="Holmes D.S."/>
            <person name="Watkin E."/>
        </authorList>
    </citation>
    <scope>NUCLEOTIDE SEQUENCE [LARGE SCALE GENOMIC DNA]</scope>
    <source>
        <strain evidence="11 12">DSM 14647</strain>
    </source>
</reference>
<dbReference type="InterPro" id="IPR020069">
    <property type="entry name" value="Ribosomal_bL9_C"/>
</dbReference>
<evidence type="ECO:0000259" key="10">
    <source>
        <dbReference type="Pfam" id="PF03948"/>
    </source>
</evidence>
<dbReference type="InterPro" id="IPR036935">
    <property type="entry name" value="Ribosomal_bL9_N_sf"/>
</dbReference>
<dbReference type="RefSeq" id="WP_036083883.1">
    <property type="nucleotide sequence ID" value="NZ_JPGK01000013.1"/>
</dbReference>
<dbReference type="PANTHER" id="PTHR21368">
    <property type="entry name" value="50S RIBOSOMAL PROTEIN L9"/>
    <property type="match status" value="1"/>
</dbReference>
<dbReference type="InterPro" id="IPR020070">
    <property type="entry name" value="Ribosomal_bL9_N"/>
</dbReference>
<comment type="function">
    <text evidence="7">Binds to the 23S rRNA.</text>
</comment>
<dbReference type="InterPro" id="IPR020594">
    <property type="entry name" value="Ribosomal_bL9_bac/chp"/>
</dbReference>
<evidence type="ECO:0000256" key="6">
    <source>
        <dbReference type="ARBA" id="ARBA00035292"/>
    </source>
</evidence>
<evidence type="ECO:0000256" key="2">
    <source>
        <dbReference type="ARBA" id="ARBA00022730"/>
    </source>
</evidence>
<name>A0A094YHH9_9BACT</name>
<dbReference type="Pfam" id="PF03948">
    <property type="entry name" value="Ribosomal_L9_C"/>
    <property type="match status" value="1"/>
</dbReference>
<dbReference type="Pfam" id="PF01281">
    <property type="entry name" value="Ribosomal_L9_N"/>
    <property type="match status" value="1"/>
</dbReference>
<evidence type="ECO:0000259" key="9">
    <source>
        <dbReference type="Pfam" id="PF01281"/>
    </source>
</evidence>
<comment type="caution">
    <text evidence="11">The sequence shown here is derived from an EMBL/GenBank/DDBJ whole genome shotgun (WGS) entry which is preliminary data.</text>
</comment>
<dbReference type="InterPro" id="IPR036791">
    <property type="entry name" value="Ribosomal_bL9_C_sf"/>
</dbReference>
<evidence type="ECO:0000256" key="8">
    <source>
        <dbReference type="SAM" id="Coils"/>
    </source>
</evidence>
<feature type="coiled-coil region" evidence="8">
    <location>
        <begin position="47"/>
        <end position="81"/>
    </location>
</feature>
<dbReference type="Gene3D" id="3.10.430.100">
    <property type="entry name" value="Ribosomal protein L9, C-terminal domain"/>
    <property type="match status" value="1"/>
</dbReference>